<accession>A0A8S5UN89</accession>
<dbReference type="PROSITE" id="PS51257">
    <property type="entry name" value="PROKAR_LIPOPROTEIN"/>
    <property type="match status" value="1"/>
</dbReference>
<protein>
    <recommendedName>
        <fullName evidence="2">Lipoprotein</fullName>
    </recommendedName>
</protein>
<evidence type="ECO:0000313" key="1">
    <source>
        <dbReference type="EMBL" id="DAF95952.1"/>
    </source>
</evidence>
<proteinExistence type="predicted"/>
<sequence length="62" mass="6938">MKMDKDLFGTAVMTIAAAVLGIFCGVVVACDTADNRVVNQLCQKQRYDFCEIKAYKMKDDLK</sequence>
<reference evidence="1" key="1">
    <citation type="journal article" date="2021" name="Proc. Natl. Acad. Sci. U.S.A.">
        <title>A Catalog of Tens of Thousands of Viruses from Human Metagenomes Reveals Hidden Associations with Chronic Diseases.</title>
        <authorList>
            <person name="Tisza M.J."/>
            <person name="Buck C.B."/>
        </authorList>
    </citation>
    <scope>NUCLEOTIDE SEQUENCE</scope>
    <source>
        <strain evidence="1">CtwVB15</strain>
    </source>
</reference>
<dbReference type="EMBL" id="BK016112">
    <property type="protein sequence ID" value="DAF95952.1"/>
    <property type="molecule type" value="Genomic_DNA"/>
</dbReference>
<evidence type="ECO:0008006" key="2">
    <source>
        <dbReference type="Google" id="ProtNLM"/>
    </source>
</evidence>
<organism evidence="1">
    <name type="scientific">Myoviridae sp. ctwVB15</name>
    <dbReference type="NCBI Taxonomy" id="2825208"/>
    <lineage>
        <taxon>Viruses</taxon>
        <taxon>Duplodnaviria</taxon>
        <taxon>Heunggongvirae</taxon>
        <taxon>Uroviricota</taxon>
        <taxon>Caudoviricetes</taxon>
    </lineage>
</organism>
<name>A0A8S5UN89_9CAUD</name>